<dbReference type="EMBL" id="CP050139">
    <property type="protein sequence ID" value="QIP35225.1"/>
    <property type="molecule type" value="Genomic_DNA"/>
</dbReference>
<reference evidence="2 3" key="1">
    <citation type="submission" date="2020-03" db="EMBL/GenBank/DDBJ databases">
        <title>Isolation of cellulose-producing strains, genome characterization and application of the synthesized cellulose films as an economical and sustainable material for piezoelectric sensor construction.</title>
        <authorList>
            <person name="Mangayil R.K."/>
        </authorList>
    </citation>
    <scope>NUCLEOTIDE SEQUENCE [LARGE SCALE GENOMIC DNA]</scope>
    <source>
        <strain evidence="2 3">ENS 9a1a</strain>
    </source>
</reference>
<evidence type="ECO:0000256" key="1">
    <source>
        <dbReference type="SAM" id="MobiDB-lite"/>
    </source>
</evidence>
<dbReference type="KEGG" id="kre:GWK63_06885"/>
<organism evidence="2 3">
    <name type="scientific">Komagataeibacter rhaeticus</name>
    <dbReference type="NCBI Taxonomy" id="215221"/>
    <lineage>
        <taxon>Bacteria</taxon>
        <taxon>Pseudomonadati</taxon>
        <taxon>Pseudomonadota</taxon>
        <taxon>Alphaproteobacteria</taxon>
        <taxon>Acetobacterales</taxon>
        <taxon>Acetobacteraceae</taxon>
        <taxon>Komagataeibacter</taxon>
    </lineage>
</organism>
<keyword evidence="3" id="KW-1185">Reference proteome</keyword>
<dbReference type="Proteomes" id="UP000502533">
    <property type="component" value="Chromosome"/>
</dbReference>
<name>A0A181CA46_9PROT</name>
<gene>
    <name evidence="2" type="ORF">GWK63_06885</name>
</gene>
<proteinExistence type="predicted"/>
<dbReference type="RefSeq" id="WP_034927778.1">
    <property type="nucleotide sequence ID" value="NZ_CALMTF010000105.1"/>
</dbReference>
<dbReference type="AlphaFoldDB" id="A0A181CA46"/>
<feature type="compositionally biased region" description="Basic and acidic residues" evidence="1">
    <location>
        <begin position="48"/>
        <end position="58"/>
    </location>
</feature>
<feature type="region of interest" description="Disordered" evidence="1">
    <location>
        <begin position="1"/>
        <end position="64"/>
    </location>
</feature>
<evidence type="ECO:0000313" key="3">
    <source>
        <dbReference type="Proteomes" id="UP000502533"/>
    </source>
</evidence>
<dbReference type="GeneID" id="85021873"/>
<evidence type="ECO:0000313" key="2">
    <source>
        <dbReference type="EMBL" id="QIP35225.1"/>
    </source>
</evidence>
<protein>
    <submittedName>
        <fullName evidence="2">Uncharacterized protein</fullName>
    </submittedName>
</protein>
<sequence>MPHTSADVEKTARELFEEELGRPWRIGSPVRGPSSDSPLPAATEAEQEAYRQKAREKLSGQAGP</sequence>
<feature type="compositionally biased region" description="Basic and acidic residues" evidence="1">
    <location>
        <begin position="1"/>
        <end position="22"/>
    </location>
</feature>
<accession>A0A181CA46</accession>